<dbReference type="PROSITE" id="PS00198">
    <property type="entry name" value="4FE4S_FER_1"/>
    <property type="match status" value="1"/>
</dbReference>
<dbReference type="EC" id="5.3.3.1" evidence="10"/>
<evidence type="ECO:0000256" key="9">
    <source>
        <dbReference type="ARBA" id="ARBA00023235"/>
    </source>
</evidence>
<evidence type="ECO:0000256" key="10">
    <source>
        <dbReference type="ARBA" id="ARBA00038856"/>
    </source>
</evidence>
<evidence type="ECO:0000313" key="17">
    <source>
        <dbReference type="EMBL" id="KAF8397918.1"/>
    </source>
</evidence>
<comment type="caution">
    <text evidence="17">The sequence shown here is derived from an EMBL/GenBank/DDBJ whole genome shotgun (WGS) entry which is preliminary data.</text>
</comment>
<proteinExistence type="predicted"/>
<gene>
    <name evidence="17" type="ORF">HHK36_016843</name>
</gene>
<feature type="domain" description="4Fe-4S ferredoxin-type" evidence="16">
    <location>
        <begin position="191"/>
        <end position="221"/>
    </location>
</feature>
<dbReference type="EMBL" id="JABCRI010000011">
    <property type="protein sequence ID" value="KAF8397918.1"/>
    <property type="molecule type" value="Genomic_DNA"/>
</dbReference>
<dbReference type="Gene3D" id="3.50.50.60">
    <property type="entry name" value="FAD/NAD(P)-binding domain"/>
    <property type="match status" value="3"/>
</dbReference>
<comment type="cofactor">
    <cofactor evidence="1">
        <name>FAD</name>
        <dbReference type="ChEBI" id="CHEBI:57692"/>
    </cofactor>
</comment>
<dbReference type="Pfam" id="PF00732">
    <property type="entry name" value="GMC_oxred_N"/>
    <property type="match status" value="1"/>
</dbReference>
<evidence type="ECO:0000256" key="1">
    <source>
        <dbReference type="ARBA" id="ARBA00001974"/>
    </source>
</evidence>
<keyword evidence="2" id="KW-0153">Cholesterol metabolism</keyword>
<organism evidence="17 18">
    <name type="scientific">Tetracentron sinense</name>
    <name type="common">Spur-leaf</name>
    <dbReference type="NCBI Taxonomy" id="13715"/>
    <lineage>
        <taxon>Eukaryota</taxon>
        <taxon>Viridiplantae</taxon>
        <taxon>Streptophyta</taxon>
        <taxon>Embryophyta</taxon>
        <taxon>Tracheophyta</taxon>
        <taxon>Spermatophyta</taxon>
        <taxon>Magnoliopsida</taxon>
        <taxon>Trochodendrales</taxon>
        <taxon>Trochodendraceae</taxon>
        <taxon>Tetracentron</taxon>
    </lineage>
</organism>
<dbReference type="AlphaFoldDB" id="A0A835DBW1"/>
<dbReference type="GO" id="GO:0008203">
    <property type="term" value="P:cholesterol metabolic process"/>
    <property type="evidence" value="ECO:0007669"/>
    <property type="project" value="UniProtKB-KW"/>
</dbReference>
<dbReference type="Proteomes" id="UP000655225">
    <property type="component" value="Unassembled WGS sequence"/>
</dbReference>
<dbReference type="GO" id="GO:0050660">
    <property type="term" value="F:flavin adenine dinucleotide binding"/>
    <property type="evidence" value="ECO:0007669"/>
    <property type="project" value="InterPro"/>
</dbReference>
<keyword evidence="18" id="KW-1185">Reference proteome</keyword>
<dbReference type="InterPro" id="IPR017900">
    <property type="entry name" value="4Fe4S_Fe_S_CS"/>
</dbReference>
<evidence type="ECO:0000256" key="4">
    <source>
        <dbReference type="ARBA" id="ARBA00022827"/>
    </source>
</evidence>
<name>A0A835DBW1_TETSI</name>
<dbReference type="SUPFAM" id="SSF53474">
    <property type="entry name" value="alpha/beta-Hydrolases"/>
    <property type="match status" value="1"/>
</dbReference>
<protein>
    <recommendedName>
        <fullName evidence="13">Cholesterol oxidase</fullName>
        <ecNumber evidence="12">1.1.3.6</ecNumber>
        <ecNumber evidence="10">5.3.3.1</ecNumber>
    </recommendedName>
    <alternativeName>
        <fullName evidence="14">Cholesterol isomerase</fullName>
    </alternativeName>
</protein>
<evidence type="ECO:0000256" key="8">
    <source>
        <dbReference type="ARBA" id="ARBA00023221"/>
    </source>
</evidence>
<dbReference type="InterPro" id="IPR052542">
    <property type="entry name" value="Cholesterol_Oxidase"/>
</dbReference>
<keyword evidence="8" id="KW-0753">Steroid metabolism</keyword>
<evidence type="ECO:0000256" key="11">
    <source>
        <dbReference type="ARBA" id="ARBA00049645"/>
    </source>
</evidence>
<dbReference type="GO" id="GO:0004769">
    <property type="term" value="F:steroid Delta-isomerase activity"/>
    <property type="evidence" value="ECO:0007669"/>
    <property type="project" value="UniProtKB-EC"/>
</dbReference>
<dbReference type="OMA" id="PTGMYHL"/>
<dbReference type="GO" id="GO:0016995">
    <property type="term" value="F:cholesterol oxidase activity"/>
    <property type="evidence" value="ECO:0007669"/>
    <property type="project" value="UniProtKB-EC"/>
</dbReference>
<keyword evidence="15" id="KW-1133">Transmembrane helix</keyword>
<dbReference type="OrthoDB" id="9974421at2759"/>
<dbReference type="Pfam" id="PF05199">
    <property type="entry name" value="GMC_oxred_C"/>
    <property type="match status" value="1"/>
</dbReference>
<dbReference type="InterPro" id="IPR007867">
    <property type="entry name" value="GMC_OxRtase_C"/>
</dbReference>
<dbReference type="PANTHER" id="PTHR47470:SF1">
    <property type="entry name" value="FAD-DEPENDENT OXIDOREDUCTASE 2 FAD BINDING DOMAIN-CONTAINING PROTEIN"/>
    <property type="match status" value="1"/>
</dbReference>
<reference evidence="17 18" key="1">
    <citation type="submission" date="2020-04" db="EMBL/GenBank/DDBJ databases">
        <title>Plant Genome Project.</title>
        <authorList>
            <person name="Zhang R.-G."/>
        </authorList>
    </citation>
    <scope>NUCLEOTIDE SEQUENCE [LARGE SCALE GENOMIC DNA]</scope>
    <source>
        <strain evidence="17">YNK0</strain>
        <tissue evidence="17">Leaf</tissue>
    </source>
</reference>
<feature type="transmembrane region" description="Helical" evidence="15">
    <location>
        <begin position="1176"/>
        <end position="1196"/>
    </location>
</feature>
<evidence type="ECO:0000256" key="2">
    <source>
        <dbReference type="ARBA" id="ARBA00022548"/>
    </source>
</evidence>
<evidence type="ECO:0000313" key="18">
    <source>
        <dbReference type="Proteomes" id="UP000655225"/>
    </source>
</evidence>
<accession>A0A835DBW1</accession>
<keyword evidence="9" id="KW-0413">Isomerase</keyword>
<comment type="pathway">
    <text evidence="11">Steroid metabolism; cholesterol degradation.</text>
</comment>
<dbReference type="InterPro" id="IPR000172">
    <property type="entry name" value="GMC_OxRdtase_N"/>
</dbReference>
<evidence type="ECO:0000256" key="6">
    <source>
        <dbReference type="ARBA" id="ARBA00023098"/>
    </source>
</evidence>
<dbReference type="InterPro" id="IPR017896">
    <property type="entry name" value="4Fe4S_Fe-S-bd"/>
</dbReference>
<evidence type="ECO:0000256" key="7">
    <source>
        <dbReference type="ARBA" id="ARBA00023166"/>
    </source>
</evidence>
<evidence type="ECO:0000256" key="13">
    <source>
        <dbReference type="ARBA" id="ARBA00049744"/>
    </source>
</evidence>
<keyword evidence="3" id="KW-0285">Flavoprotein</keyword>
<dbReference type="EC" id="1.1.3.6" evidence="12"/>
<dbReference type="InterPro" id="IPR029058">
    <property type="entry name" value="AB_hydrolase_fold"/>
</dbReference>
<keyword evidence="7" id="KW-1207">Sterol metabolism</keyword>
<keyword evidence="5" id="KW-0560">Oxidoreductase</keyword>
<evidence type="ECO:0000256" key="3">
    <source>
        <dbReference type="ARBA" id="ARBA00022630"/>
    </source>
</evidence>
<dbReference type="PANTHER" id="PTHR47470">
    <property type="entry name" value="CHOLESTEROL OXIDASE"/>
    <property type="match status" value="1"/>
</dbReference>
<keyword evidence="6" id="KW-0443">Lipid metabolism</keyword>
<evidence type="ECO:0000256" key="12">
    <source>
        <dbReference type="ARBA" id="ARBA00049723"/>
    </source>
</evidence>
<dbReference type="Gene3D" id="3.40.50.1820">
    <property type="entry name" value="alpha/beta hydrolase"/>
    <property type="match status" value="1"/>
</dbReference>
<keyword evidence="15" id="KW-0472">Membrane</keyword>
<evidence type="ECO:0000259" key="16">
    <source>
        <dbReference type="PROSITE" id="PS51379"/>
    </source>
</evidence>
<dbReference type="PROSITE" id="PS51379">
    <property type="entry name" value="4FE4S_FER_2"/>
    <property type="match status" value="1"/>
</dbReference>
<sequence length="1197" mass="133343">MERTTDAVERNGDGDEDGYDAVVVGSGYGGSVAACRMSMVGIKVCLIERGRRWEARKFPTDSFKIMSAVRIENRKLGVTFGPKNALFQVYEQDDSLAAVACGLGGGSLVNAGVMVPTPVRARRNPKWPKQWEKDWEVCEASASAMLRLQSVPLEFPNAKIMGEIAEEEIEESSPNSMKLSVNFDLEEAPPDSMRSEQMGSCLACGNCLSGCPYNAKNSTDKNYLASAIQAGCTVKTECQVQYVVKNTDGICEKRDGISRKQRRRWRVYFNDLDYITSDFVILSAGVFGTTEILFHSQKRGLKLSEKLGFGFSCNGNTVAYLAGSPAPLSAYGLDKKQFSKIPFQDRPGPSISSSYTSSLGFTIQSAVLPTAYPYLLFKGIATYGWPTGFWFLHGIIDKLKHMVGLKSSQAMVLNAMGYDEGDGKITLENDTNKICFSPPHDPLLPRKIIAFQKLTKRLGGILFMSRSRSTSVHLLGGCNAAPDPLHGVCNPSGQVFYPKCPSAVHHGLYVCDASLIPCSIGINPSLTIATAAEHVSRHLVQDVLKYKSSACLVQLSSVDKQDTEFVDKVVDPKPELSLDGKLDVCPRLTVMITETMRGYVGGMPCTAYLKMKMSSGSQKGFDEQNLALGESHPLLRGRVGGYVVFKAVEKDKLYVIDGQVEMCGVDERTPYTQYMQYHLLLASASGLRYILEGKKVLNPYLLASYIWRESTTMHVTFKTVPQNSTMGEMVNFKGELRLSMIELLKSLISLKGIRRGRFICLLLQTFLRTYLLQIPRGSHMDFFPSDCHQKPYPPSTFHEIKTEDGFIISCRQWKCSQNPWRREGERPPHPVLLVNGHSTESYWLPTEPKDLVRTLLEEGHETWLLQPRLHPLHHSNNFTIVDIGRFDIPSAINKLRELHGPSIKVHVIAHCVGGLATHIALMGGHVSATHIASLSCTNSSMFFKLTVSSIIKMRLPLIPISMFILGNNRTLSMFESSKVSPRHRLLKSIARLIPRYERCTCDECEVFSGIFGNTFWHENISPTMHHWLNKQCLPRLPMSAFPHLRKICNAGFIVDKDGKNAYLIHPERMTLPTLYISGGRNLLVTPQTSFLANQYMKLHQPGYRHARVVVEGFGHSDLLIGEESYKKVFPYIISHIRLAEQGSTGAMAVKERKYSKDALSWGHDPSEEGNGGFGSWVSPSVLVWLFLMLVLLVSLFL</sequence>
<keyword evidence="15" id="KW-0812">Transmembrane</keyword>
<evidence type="ECO:0000256" key="5">
    <source>
        <dbReference type="ARBA" id="ARBA00023002"/>
    </source>
</evidence>
<dbReference type="InterPro" id="IPR036188">
    <property type="entry name" value="FAD/NAD-bd_sf"/>
</dbReference>
<keyword evidence="4" id="KW-0274">FAD</keyword>
<dbReference type="PROSITE" id="PS51257">
    <property type="entry name" value="PROKAR_LIPOPROTEIN"/>
    <property type="match status" value="1"/>
</dbReference>
<dbReference type="SUPFAM" id="SSF51905">
    <property type="entry name" value="FAD/NAD(P)-binding domain"/>
    <property type="match status" value="1"/>
</dbReference>
<evidence type="ECO:0000256" key="14">
    <source>
        <dbReference type="ARBA" id="ARBA00049778"/>
    </source>
</evidence>
<evidence type="ECO:0000256" key="15">
    <source>
        <dbReference type="SAM" id="Phobius"/>
    </source>
</evidence>